<feature type="compositionally biased region" description="Low complexity" evidence="1">
    <location>
        <begin position="44"/>
        <end position="57"/>
    </location>
</feature>
<dbReference type="EMBL" id="BAABJE010000009">
    <property type="protein sequence ID" value="GAA4793327.1"/>
    <property type="molecule type" value="Genomic_DNA"/>
</dbReference>
<feature type="region of interest" description="Disordered" evidence="1">
    <location>
        <begin position="32"/>
        <end position="57"/>
    </location>
</feature>
<organism evidence="2 3">
    <name type="scientific">Lysobacter hankyongensis</name>
    <dbReference type="NCBI Taxonomy" id="1176535"/>
    <lineage>
        <taxon>Bacteria</taxon>
        <taxon>Pseudomonadati</taxon>
        <taxon>Pseudomonadota</taxon>
        <taxon>Gammaproteobacteria</taxon>
        <taxon>Lysobacterales</taxon>
        <taxon>Lysobacteraceae</taxon>
        <taxon>Lysobacter</taxon>
    </lineage>
</organism>
<comment type="caution">
    <text evidence="2">The sequence shown here is derived from an EMBL/GenBank/DDBJ whole genome shotgun (WGS) entry which is preliminary data.</text>
</comment>
<accession>A0ABP9BBN7</accession>
<keyword evidence="3" id="KW-1185">Reference proteome</keyword>
<name>A0ABP9BBN7_9GAMM</name>
<proteinExistence type="predicted"/>
<dbReference type="RefSeq" id="WP_345303034.1">
    <property type="nucleotide sequence ID" value="NZ_BAABJE010000009.1"/>
</dbReference>
<sequence>MSKFDESQDTTVRPIARTVARELSQQEIEQIAGGKFPIHTHATGPNGDDPGDPGTAI</sequence>
<gene>
    <name evidence="2" type="ORF">GCM10023307_18460</name>
</gene>
<dbReference type="Proteomes" id="UP001499959">
    <property type="component" value="Unassembled WGS sequence"/>
</dbReference>
<evidence type="ECO:0000313" key="3">
    <source>
        <dbReference type="Proteomes" id="UP001499959"/>
    </source>
</evidence>
<evidence type="ECO:0008006" key="4">
    <source>
        <dbReference type="Google" id="ProtNLM"/>
    </source>
</evidence>
<protein>
    <recommendedName>
        <fullName evidence="4">Bacteriocin</fullName>
    </recommendedName>
</protein>
<evidence type="ECO:0000313" key="2">
    <source>
        <dbReference type="EMBL" id="GAA4793327.1"/>
    </source>
</evidence>
<evidence type="ECO:0000256" key="1">
    <source>
        <dbReference type="SAM" id="MobiDB-lite"/>
    </source>
</evidence>
<reference evidence="3" key="1">
    <citation type="journal article" date="2019" name="Int. J. Syst. Evol. Microbiol.">
        <title>The Global Catalogue of Microorganisms (GCM) 10K type strain sequencing project: providing services to taxonomists for standard genome sequencing and annotation.</title>
        <authorList>
            <consortium name="The Broad Institute Genomics Platform"/>
            <consortium name="The Broad Institute Genome Sequencing Center for Infectious Disease"/>
            <person name="Wu L."/>
            <person name="Ma J."/>
        </authorList>
    </citation>
    <scope>NUCLEOTIDE SEQUENCE [LARGE SCALE GENOMIC DNA]</scope>
    <source>
        <strain evidence="3">JCM 18204</strain>
    </source>
</reference>